<evidence type="ECO:0000256" key="1">
    <source>
        <dbReference type="SAM" id="Phobius"/>
    </source>
</evidence>
<accession>E4Q942</accession>
<reference evidence="2 3" key="2">
    <citation type="journal article" date="2011" name="J. Bacteriol.">
        <title>Complete genome sequences for the anaerobic, extremely thermophilic plant biomass-degrading bacteria Caldicellulosiruptor hydrothermalis, Caldicellulosiruptor kristjanssonii, Caldicellulosiruptor kronotskyensis, Caldicellulosiruptor owensenis, and Caldicellulosiruptor lactoaceticus.</title>
        <authorList>
            <person name="Blumer-Schuette S.E."/>
            <person name="Ozdemir I."/>
            <person name="Mistry D."/>
            <person name="Lucas S."/>
            <person name="Lapidus A."/>
            <person name="Cheng J.F."/>
            <person name="Goodwin L.A."/>
            <person name="Pitluck S."/>
            <person name="Land M.L."/>
            <person name="Hauser L.J."/>
            <person name="Woyke T."/>
            <person name="Mikhailova N."/>
            <person name="Pati A."/>
            <person name="Kyrpides N.C."/>
            <person name="Ivanova N."/>
            <person name="Detter J.C."/>
            <person name="Walston-Davenport K."/>
            <person name="Han S."/>
            <person name="Adams M.W."/>
            <person name="Kelly R.M."/>
        </authorList>
    </citation>
    <scope>NUCLEOTIDE SEQUENCE [LARGE SCALE GENOMIC DNA]</scope>
    <source>
        <strain evidence="3">DSM 18901 / VKM B-2411 / 108</strain>
    </source>
</reference>
<feature type="transmembrane region" description="Helical" evidence="1">
    <location>
        <begin position="12"/>
        <end position="33"/>
    </location>
</feature>
<keyword evidence="3" id="KW-1185">Reference proteome</keyword>
<name>E4Q942_CALH1</name>
<keyword evidence="1" id="KW-1133">Transmembrane helix</keyword>
<feature type="transmembrane region" description="Helical" evidence="1">
    <location>
        <begin position="117"/>
        <end position="138"/>
    </location>
</feature>
<evidence type="ECO:0000313" key="2">
    <source>
        <dbReference type="EMBL" id="ADQ08091.1"/>
    </source>
</evidence>
<feature type="transmembrane region" description="Helical" evidence="1">
    <location>
        <begin position="218"/>
        <end position="242"/>
    </location>
</feature>
<feature type="transmembrane region" description="Helical" evidence="1">
    <location>
        <begin position="86"/>
        <end position="105"/>
    </location>
</feature>
<feature type="transmembrane region" description="Helical" evidence="1">
    <location>
        <begin position="159"/>
        <end position="182"/>
    </location>
</feature>
<proteinExistence type="predicted"/>
<dbReference type="AlphaFoldDB" id="E4Q942"/>
<organism evidence="2 3">
    <name type="scientific">Caldicellulosiruptor hydrothermalis (strain DSM 18901 / VKM B-2411 / 108)</name>
    <dbReference type="NCBI Taxonomy" id="632292"/>
    <lineage>
        <taxon>Bacteria</taxon>
        <taxon>Bacillati</taxon>
        <taxon>Bacillota</taxon>
        <taxon>Bacillota incertae sedis</taxon>
        <taxon>Caldicellulosiruptorales</taxon>
        <taxon>Caldicellulosiruptoraceae</taxon>
        <taxon>Caldicellulosiruptor</taxon>
    </lineage>
</organism>
<sequence length="278" mass="31502">MKLKFFKTRINLLTLFLVSLSATVFRIVLQAFIPPTAEISLPRSMIVEAGVLIPSFIAYALIVYFFLSIGFAIVQEGLQGNKIKKGLTFGFLFSVMWGIYLLEPLPTLFTNKLTEMLAYPIVDGLSLMFLGLLLGVFVGKDSQNLKNMDFNLGKRRLAIVTFCFVLLRLFSYNVIHITSSFFTSPLKTIIWTIISGSWIGIMYSILKRGIGVKSDLKKALTFGFFIYGANLLLFNFFIVLVYKVNIIDLIARTMTDITSITIGTYINEKIIQKQKRYI</sequence>
<protein>
    <submittedName>
        <fullName evidence="2">Uncharacterized protein</fullName>
    </submittedName>
</protein>
<dbReference type="eggNOG" id="ENOG5032DR0">
    <property type="taxonomic scope" value="Bacteria"/>
</dbReference>
<dbReference type="Proteomes" id="UP000006890">
    <property type="component" value="Chromosome"/>
</dbReference>
<gene>
    <name evidence="2" type="ordered locus">Calhy_2392</name>
</gene>
<feature type="transmembrane region" description="Helical" evidence="1">
    <location>
        <begin position="188"/>
        <end position="206"/>
    </location>
</feature>
<evidence type="ECO:0000313" key="3">
    <source>
        <dbReference type="Proteomes" id="UP000006890"/>
    </source>
</evidence>
<dbReference type="OrthoDB" id="2962700at2"/>
<keyword evidence="1" id="KW-0812">Transmembrane</keyword>
<feature type="transmembrane region" description="Helical" evidence="1">
    <location>
        <begin position="53"/>
        <end position="74"/>
    </location>
</feature>
<reference key="1">
    <citation type="submission" date="2010-09" db="EMBL/GenBank/DDBJ databases">
        <title>Complete sequence of Caldicellulosiruptor hydrothermalis 108.</title>
        <authorList>
            <consortium name="US DOE Joint Genome Institute"/>
            <person name="Lucas S."/>
            <person name="Copeland A."/>
            <person name="Lapidus A."/>
            <person name="Cheng J.-F."/>
            <person name="Bruce D."/>
            <person name="Goodwin L."/>
            <person name="Pitluck S."/>
            <person name="Davenport K."/>
            <person name="Detter J.C."/>
            <person name="Han C."/>
            <person name="Tapia R."/>
            <person name="Land M."/>
            <person name="Hauser L."/>
            <person name="Chang Y.-J."/>
            <person name="Jeffries C."/>
            <person name="Kyrpides N."/>
            <person name="Ivanova N."/>
            <person name="Mikhailova N."/>
            <person name="Blumer-Schuette S.E."/>
            <person name="Kelly R.M."/>
            <person name="Woyke T."/>
        </authorList>
    </citation>
    <scope>NUCLEOTIDE SEQUENCE</scope>
    <source>
        <strain>108</strain>
    </source>
</reference>
<dbReference type="STRING" id="632292.Calhy_2392"/>
<dbReference type="RefSeq" id="WP_013404232.1">
    <property type="nucleotide sequence ID" value="NC_014652.1"/>
</dbReference>
<dbReference type="EMBL" id="CP002219">
    <property type="protein sequence ID" value="ADQ08091.1"/>
    <property type="molecule type" value="Genomic_DNA"/>
</dbReference>
<dbReference type="HOGENOM" id="CLU_087211_0_0_9"/>
<keyword evidence="1" id="KW-0472">Membrane</keyword>
<dbReference type="KEGG" id="chd:Calhy_2392"/>